<dbReference type="EMBL" id="OU015584">
    <property type="protein sequence ID" value="CAG5078891.1"/>
    <property type="molecule type" value="Genomic_DNA"/>
</dbReference>
<evidence type="ECO:0000313" key="2">
    <source>
        <dbReference type="EMBL" id="CAG5078891.1"/>
    </source>
</evidence>
<dbReference type="RefSeq" id="WP_258541023.1">
    <property type="nucleotide sequence ID" value="NZ_OU015584.1"/>
</dbReference>
<evidence type="ECO:0000259" key="1">
    <source>
        <dbReference type="Pfam" id="PF18942"/>
    </source>
</evidence>
<gene>
    <name evidence="2" type="ORF">CRYO30217_00799</name>
</gene>
<dbReference type="NCBIfam" id="NF038128">
    <property type="entry name" value="choice_anch_J"/>
    <property type="match status" value="1"/>
</dbReference>
<accession>A0A916JLF7</accession>
<dbReference type="Gene3D" id="2.60.120.200">
    <property type="match status" value="1"/>
</dbReference>
<evidence type="ECO:0000313" key="3">
    <source>
        <dbReference type="Proteomes" id="UP000683507"/>
    </source>
</evidence>
<sequence length="427" mass="45413">MKNISIFVLLAGLVGLGSVSCEPEYDTPPIATIPEGNLITIDTLWHWYADGGSQSITEDYSLYGVVTTDESSGAFYKEVYIQDGTRGIRLRLTSSSTMSIGDSVRVYLKGTYLDNYNELIQLDSVDPDENIIIQSNGNEITPLNLSITDLSAKETIGTTDFYTYQSMFIELNNVEFAQTGVTWADAVNQFSVNHDLNDCNSGTVLVRASGYSNYAGDVVPEGNGTFLGIMGVFGTDIQMYARTPDELDMNGNRCGFVSCSTLSAMSETFAAFTNGGSAGSQCWETVSTIGSAVWTIGDISGDQLAVATNVGSGDASNEMWLISPEITFASSNSLSFQTAVSGWNHDGLEAYILTNYSGNPNSATQTQITSATIAGSSSGNNTLVSSGSIAISSLISSGPYHIAFKYNASGISGETSAYKVDNVILTQ</sequence>
<feature type="domain" description="DUF5689" evidence="1">
    <location>
        <begin position="37"/>
        <end position="245"/>
    </location>
</feature>
<reference evidence="2" key="1">
    <citation type="submission" date="2021-04" db="EMBL/GenBank/DDBJ databases">
        <authorList>
            <person name="Rodrigo-Torres L."/>
            <person name="Arahal R. D."/>
            <person name="Lucena T."/>
        </authorList>
    </citation>
    <scope>NUCLEOTIDE SEQUENCE</scope>
    <source>
        <strain evidence="2">AS29M-1</strain>
    </source>
</reference>
<name>A0A916JLF7_9FLAO</name>
<proteinExistence type="predicted"/>
<organism evidence="2 3">
    <name type="scientific">Parvicella tangerina</name>
    <dbReference type="NCBI Taxonomy" id="2829795"/>
    <lineage>
        <taxon>Bacteria</taxon>
        <taxon>Pseudomonadati</taxon>
        <taxon>Bacteroidota</taxon>
        <taxon>Flavobacteriia</taxon>
        <taxon>Flavobacteriales</taxon>
        <taxon>Parvicellaceae</taxon>
        <taxon>Parvicella</taxon>
    </lineage>
</organism>
<dbReference type="KEGG" id="ptan:CRYO30217_00799"/>
<dbReference type="Proteomes" id="UP000683507">
    <property type="component" value="Chromosome"/>
</dbReference>
<dbReference type="InterPro" id="IPR043744">
    <property type="entry name" value="DUF5689"/>
</dbReference>
<dbReference type="Pfam" id="PF18942">
    <property type="entry name" value="DUF5689"/>
    <property type="match status" value="1"/>
</dbReference>
<keyword evidence="3" id="KW-1185">Reference proteome</keyword>
<protein>
    <recommendedName>
        <fullName evidence="1">DUF5689 domain-containing protein</fullName>
    </recommendedName>
</protein>
<dbReference type="AlphaFoldDB" id="A0A916JLF7"/>